<protein>
    <submittedName>
        <fullName evidence="3">Glycosyl transferase</fullName>
    </submittedName>
</protein>
<dbReference type="Proteomes" id="UP000031672">
    <property type="component" value="Unassembled WGS sequence"/>
</dbReference>
<dbReference type="RefSeq" id="WP_040988609.1">
    <property type="nucleotide sequence ID" value="NZ_JTKH01000006.1"/>
</dbReference>
<organism evidence="3 4">
    <name type="scientific">Vibrio renipiscarius</name>
    <dbReference type="NCBI Taxonomy" id="1461322"/>
    <lineage>
        <taxon>Bacteria</taxon>
        <taxon>Pseudomonadati</taxon>
        <taxon>Pseudomonadota</taxon>
        <taxon>Gammaproteobacteria</taxon>
        <taxon>Vibrionales</taxon>
        <taxon>Vibrionaceae</taxon>
        <taxon>Vibrio</taxon>
    </lineage>
</organism>
<dbReference type="STRING" id="1461322.OJ16_06715"/>
<proteinExistence type="predicted"/>
<dbReference type="InterPro" id="IPR001296">
    <property type="entry name" value="Glyco_trans_1"/>
</dbReference>
<accession>A0A0C2KBK2</accession>
<dbReference type="InterPro" id="IPR028098">
    <property type="entry name" value="Glyco_trans_4-like_N"/>
</dbReference>
<name>A0A0C2KBK2_9VIBR</name>
<feature type="domain" description="Glycosyl transferase family 1" evidence="1">
    <location>
        <begin position="196"/>
        <end position="347"/>
    </location>
</feature>
<accession>A0A0C2JSF1</accession>
<dbReference type="Pfam" id="PF13439">
    <property type="entry name" value="Glyco_transf_4"/>
    <property type="match status" value="1"/>
</dbReference>
<dbReference type="OrthoDB" id="9775208at2"/>
<dbReference type="Pfam" id="PF00534">
    <property type="entry name" value="Glycos_transf_1"/>
    <property type="match status" value="1"/>
</dbReference>
<feature type="domain" description="Glycosyltransferase subfamily 4-like N-terminal" evidence="2">
    <location>
        <begin position="31"/>
        <end position="190"/>
    </location>
</feature>
<dbReference type="Gene3D" id="3.40.50.2000">
    <property type="entry name" value="Glycogen Phosphorylase B"/>
    <property type="match status" value="2"/>
</dbReference>
<dbReference type="EMBL" id="JTKH01000006">
    <property type="protein sequence ID" value="KII80969.1"/>
    <property type="molecule type" value="Genomic_DNA"/>
</dbReference>
<evidence type="ECO:0000313" key="4">
    <source>
        <dbReference type="Proteomes" id="UP000031672"/>
    </source>
</evidence>
<evidence type="ECO:0000259" key="1">
    <source>
        <dbReference type="Pfam" id="PF00534"/>
    </source>
</evidence>
<keyword evidence="3" id="KW-0808">Transferase</keyword>
<dbReference type="GO" id="GO:1901135">
    <property type="term" value="P:carbohydrate derivative metabolic process"/>
    <property type="evidence" value="ECO:0007669"/>
    <property type="project" value="UniProtKB-ARBA"/>
</dbReference>
<dbReference type="PANTHER" id="PTHR12526">
    <property type="entry name" value="GLYCOSYLTRANSFERASE"/>
    <property type="match status" value="1"/>
</dbReference>
<dbReference type="AlphaFoldDB" id="A0A0C2KBK2"/>
<evidence type="ECO:0000259" key="2">
    <source>
        <dbReference type="Pfam" id="PF13439"/>
    </source>
</evidence>
<dbReference type="GO" id="GO:0016757">
    <property type="term" value="F:glycosyltransferase activity"/>
    <property type="evidence" value="ECO:0007669"/>
    <property type="project" value="InterPro"/>
</dbReference>
<gene>
    <name evidence="3" type="ORF">OJ16_06715</name>
</gene>
<sequence>MTFDNEANEKTAPTKPSKVQLIIHVVQHLTPGGIESMVLEMLRCRHAQQRVLIIALEGEREDSIKQWPKLQDFEQHIIFLNKPRQFHLATIQKLRRLFLLIKPDVIHTHHIGPLLYAGIAAKSSQQAQHIHTEHDAWHFDTPKHAWLQRFLLMLTQPRLVADADEVSMNLKRVFDYRDITVIKNGIDCRRFHSGNQKQARQQLDLPLGAMLIGSAGRLEKVKGHDVMIRALALLPRTFNLAIAGIGSQEKDLKQLSKDLGVENRIIWLGLVDDMPTFYQSLDVFCLPSRHEGFPLATLEAQACGTATIASDVGAVKETICPNTGGLFNAENAQAIADQIYSILAQAKPQNPRSFVVKNNDIHHMLHAYQRLSLGNT</sequence>
<dbReference type="SUPFAM" id="SSF53756">
    <property type="entry name" value="UDP-Glycosyltransferase/glycogen phosphorylase"/>
    <property type="match status" value="1"/>
</dbReference>
<evidence type="ECO:0000313" key="3">
    <source>
        <dbReference type="EMBL" id="KII80969.1"/>
    </source>
</evidence>
<keyword evidence="4" id="KW-1185">Reference proteome</keyword>
<reference evidence="3 4" key="1">
    <citation type="submission" date="2014-11" db="EMBL/GenBank/DDBJ databases">
        <title>Draft Genome Sequence of Vibrio piscirenalis strains CECT 8603T and CECT 8604, two marine Gammaproteobacterium isolated from cultured gilthead sea bream (Sparus aurata).</title>
        <authorList>
            <person name="Arahal D.R."/>
            <person name="Rodrigo-Torres L."/>
            <person name="Lucena T."/>
            <person name="Pujalte M.J."/>
        </authorList>
    </citation>
    <scope>NUCLEOTIDE SEQUENCE [LARGE SCALE GENOMIC DNA]</scope>
    <source>
        <strain evidence="3 4">DCR 1-4-2</strain>
    </source>
</reference>
<comment type="caution">
    <text evidence="3">The sequence shown here is derived from an EMBL/GenBank/DDBJ whole genome shotgun (WGS) entry which is preliminary data.</text>
</comment>